<dbReference type="ExpressionAtlas" id="A0A1D6N615">
    <property type="expression patterns" value="baseline and differential"/>
</dbReference>
<evidence type="ECO:0000313" key="1">
    <source>
        <dbReference type="EMBL" id="ONM36035.1"/>
    </source>
</evidence>
<accession>A0A1D6N615</accession>
<name>A0A1D6N615_MAIZE</name>
<organism evidence="1">
    <name type="scientific">Zea mays</name>
    <name type="common">Maize</name>
    <dbReference type="NCBI Taxonomy" id="4577"/>
    <lineage>
        <taxon>Eukaryota</taxon>
        <taxon>Viridiplantae</taxon>
        <taxon>Streptophyta</taxon>
        <taxon>Embryophyta</taxon>
        <taxon>Tracheophyta</taxon>
        <taxon>Spermatophyta</taxon>
        <taxon>Magnoliopsida</taxon>
        <taxon>Liliopsida</taxon>
        <taxon>Poales</taxon>
        <taxon>Poaceae</taxon>
        <taxon>PACMAD clade</taxon>
        <taxon>Panicoideae</taxon>
        <taxon>Andropogonodae</taxon>
        <taxon>Andropogoneae</taxon>
        <taxon>Tripsacinae</taxon>
        <taxon>Zea</taxon>
    </lineage>
</organism>
<dbReference type="PANTHER" id="PTHR15000">
    <property type="entry name" value="ERYTHROID DIFFERENTIATION-RELATED FACTOR 1"/>
    <property type="match status" value="1"/>
</dbReference>
<protein>
    <submittedName>
        <fullName evidence="1">Erythroid differentiation-related factor 1-like protein</fullName>
    </submittedName>
</protein>
<sequence length="280" mass="32314">MVLKKRGWGFNELGRCRLENRNLVSAEIAFADAIKAFEEVFDHTNVILINCNLGHGRRALAEECVSRIDEFQKHNLPEGTYMQSFKSAKSEYFQAINYYSAAKRQLKYVNTEADKVLYHEVYTQYAHTYLRLGMLLARESFLTDSYEGGLVNESSNRTAVEILASDAFREALSTYESLGEHRKQEAAFGHFQLACYQRDLCLRFLDLVDKEVKQKNEDKYRQKSKWYGSLAEKNWQKALEFYGPKTHPTMFLNILMAQSALSINISNSFHSTAYTDLNGQ</sequence>
<gene>
    <name evidence="1" type="ORF">ZEAMMB73_Zm00001d042670</name>
</gene>
<dbReference type="EMBL" id="CM007649">
    <property type="protein sequence ID" value="ONM36035.1"/>
    <property type="molecule type" value="Genomic_DNA"/>
</dbReference>
<reference evidence="1" key="1">
    <citation type="submission" date="2015-12" db="EMBL/GenBank/DDBJ databases">
        <title>Update maize B73 reference genome by single molecule sequencing technologies.</title>
        <authorList>
            <consortium name="Maize Genome Sequencing Project"/>
            <person name="Ware D."/>
        </authorList>
    </citation>
    <scope>NUCLEOTIDE SEQUENCE [LARGE SCALE GENOMIC DNA]</scope>
    <source>
        <tissue evidence="1">Seedling</tissue>
    </source>
</reference>
<proteinExistence type="predicted"/>
<dbReference type="PANTHER" id="PTHR15000:SF1">
    <property type="entry name" value="ERYTHROID DIFFERENTIATION-RELATED FACTOR 1"/>
    <property type="match status" value="1"/>
</dbReference>
<dbReference type="AlphaFoldDB" id="A0A1D6N615"/>